<gene>
    <name evidence="1" type="ORF">F8A88_08970</name>
</gene>
<proteinExistence type="predicted"/>
<protein>
    <submittedName>
        <fullName evidence="1">Uncharacterized protein</fullName>
    </submittedName>
</protein>
<organism evidence="1 2">
    <name type="scientific">Pseudodesulfovibrio senegalensis</name>
    <dbReference type="NCBI Taxonomy" id="1721087"/>
    <lineage>
        <taxon>Bacteria</taxon>
        <taxon>Pseudomonadati</taxon>
        <taxon>Thermodesulfobacteriota</taxon>
        <taxon>Desulfovibrionia</taxon>
        <taxon>Desulfovibrionales</taxon>
        <taxon>Desulfovibrionaceae</taxon>
    </lineage>
</organism>
<name>A0A6N6N1M8_9BACT</name>
<dbReference type="Proteomes" id="UP000438699">
    <property type="component" value="Unassembled WGS sequence"/>
</dbReference>
<dbReference type="EMBL" id="WAIE01000003">
    <property type="protein sequence ID" value="KAB1441716.1"/>
    <property type="molecule type" value="Genomic_DNA"/>
</dbReference>
<evidence type="ECO:0000313" key="1">
    <source>
        <dbReference type="EMBL" id="KAB1441716.1"/>
    </source>
</evidence>
<evidence type="ECO:0000313" key="2">
    <source>
        <dbReference type="Proteomes" id="UP000438699"/>
    </source>
</evidence>
<dbReference type="RefSeq" id="WP_151150808.1">
    <property type="nucleotide sequence ID" value="NZ_WAIE01000003.1"/>
</dbReference>
<keyword evidence="2" id="KW-1185">Reference proteome</keyword>
<sequence>MQGEKKDQGRRVLQVREDLVFLHQRSNQAFGGSLSRARLGPERRFAALAERERGRLRAKRSFLPSFFLRQQKKKVALEGETFNKCAFAVCNCASAQ</sequence>
<accession>A0A6N6N1M8</accession>
<comment type="caution">
    <text evidence="1">The sequence shown here is derived from an EMBL/GenBank/DDBJ whole genome shotgun (WGS) entry which is preliminary data.</text>
</comment>
<dbReference type="AlphaFoldDB" id="A0A6N6N1M8"/>
<reference evidence="1 2" key="1">
    <citation type="journal article" date="2017" name="Int. J. Syst. Evol. Microbiol.">
        <title>Desulfovibrio senegalensis sp. nov., a mesophilic sulfate reducer isolated from marine sediment.</title>
        <authorList>
            <person name="Thioye A."/>
            <person name="Gam Z.B.A."/>
            <person name="Mbengue M."/>
            <person name="Cayol J.L."/>
            <person name="Joseph-Bartoli M."/>
            <person name="Toure-Kane C."/>
            <person name="Labat M."/>
        </authorList>
    </citation>
    <scope>NUCLEOTIDE SEQUENCE [LARGE SCALE GENOMIC DNA]</scope>
    <source>
        <strain evidence="1 2">DSM 101509</strain>
    </source>
</reference>
<dbReference type="OrthoDB" id="10018921at2"/>